<dbReference type="RefSeq" id="WP_121901096.1">
    <property type="nucleotide sequence ID" value="NZ_REFW01000002.1"/>
</dbReference>
<proteinExistence type="predicted"/>
<dbReference type="Proteomes" id="UP000275256">
    <property type="component" value="Unassembled WGS sequence"/>
</dbReference>
<feature type="domain" description="CHAT" evidence="1">
    <location>
        <begin position="604"/>
        <end position="811"/>
    </location>
</feature>
<accession>A0A3M0G683</accession>
<dbReference type="AlphaFoldDB" id="A0A3M0G683"/>
<dbReference type="EMBL" id="REFW01000002">
    <property type="protein sequence ID" value="RMB59617.1"/>
    <property type="molecule type" value="Genomic_DNA"/>
</dbReference>
<organism evidence="2 3">
    <name type="scientific">Tessaracoccus antarcticus</name>
    <dbReference type="NCBI Taxonomy" id="2479848"/>
    <lineage>
        <taxon>Bacteria</taxon>
        <taxon>Bacillati</taxon>
        <taxon>Actinomycetota</taxon>
        <taxon>Actinomycetes</taxon>
        <taxon>Propionibacteriales</taxon>
        <taxon>Propionibacteriaceae</taxon>
        <taxon>Tessaracoccus</taxon>
    </lineage>
</organism>
<dbReference type="SUPFAM" id="SSF48452">
    <property type="entry name" value="TPR-like"/>
    <property type="match status" value="1"/>
</dbReference>
<dbReference type="OrthoDB" id="9761935at2"/>
<comment type="caution">
    <text evidence="2">The sequence shown here is derived from an EMBL/GenBank/DDBJ whole genome shotgun (WGS) entry which is preliminary data.</text>
</comment>
<gene>
    <name evidence="2" type="ORF">EAX62_07505</name>
</gene>
<dbReference type="Pfam" id="PF12770">
    <property type="entry name" value="CHAT"/>
    <property type="match status" value="1"/>
</dbReference>
<sequence length="827" mass="86971">MGDAALLEAVDSAYRQARAAIAQYQLPEARVHLTEARRLLKGLGATERFEPDVRIRLTESWLIFDDLGLGAALSHLSAARRDAESADRDDLRSLAHLQAGVLNARAGHIEDAMEQLRAAVEVAVGLPAEDRVRLLINKGTIGAQAGALSEAAADLRAAVGLATDLPQYRFMATHNLGFVEYLRGDLPAALRWMAEADEMGGGVDRAVARLDRGRVLMEVGLVEDAAPLLAQAAVQMRAAHMSEELADTMLEQARCALLRGDTGDAVRLVDELVSNDAGRGERQRELDARAVRLEALVNATATSPGLVQEAAELARSAAGAGIAWVADRATASWAILAGGAGEVVDDPGVVRRLQRMRTSPYLSTRVLAILAQLSLPSTAGRRSHLVRAAARDVAVARAGMSSLDLRTALAIHVAPLMALDMEHAVAGGRAWVALSAMERWRTALDSVPSVVPSSNPAVAALWSTLRQRHEDLRSVPASGAQSLLLQVSGIESQLREASWAHGTAPAVPRHAPLRRRDVGAATVLSYAVVAGSVWVVVVSTSVRAQLLRVGDRDHTMDLVARTTADAHAAAHAPHGPLAAGIRSSLDAGLRQLDRALLPDLPDGPVVIVPGGALVHLPWGMLPRLRHRSVTLSRSVTAWRDGLTLLGATPAVAVAVGPGLGLGQREGDGVLSSWVNARQVDGEPAAVAAALVGNDVVHVAAHGVHRSDNPLFSSLHLHGGSLFAHELEGLPLGASLVVLSACSAGRARLRPGDEALGLTSSLLAMGVRSVVAPLTDVPDEVACDTMAEFHVRLAAGEEGPAALAAASQSLLARSFTWFGSSWRMEHPG</sequence>
<reference evidence="2 3" key="1">
    <citation type="submission" date="2018-10" db="EMBL/GenBank/DDBJ databases">
        <title>Tessaracoccus antarcticuss sp. nov., isolated from sediment.</title>
        <authorList>
            <person name="Zhou L.Y."/>
            <person name="Du Z.J."/>
        </authorList>
    </citation>
    <scope>NUCLEOTIDE SEQUENCE [LARGE SCALE GENOMIC DNA]</scope>
    <source>
        <strain evidence="2 3">JDX10</strain>
    </source>
</reference>
<evidence type="ECO:0000313" key="3">
    <source>
        <dbReference type="Proteomes" id="UP000275256"/>
    </source>
</evidence>
<keyword evidence="3" id="KW-1185">Reference proteome</keyword>
<dbReference type="InterPro" id="IPR024983">
    <property type="entry name" value="CHAT_dom"/>
</dbReference>
<evidence type="ECO:0000259" key="1">
    <source>
        <dbReference type="Pfam" id="PF12770"/>
    </source>
</evidence>
<dbReference type="InterPro" id="IPR011990">
    <property type="entry name" value="TPR-like_helical_dom_sf"/>
</dbReference>
<dbReference type="PANTHER" id="PTHR10098">
    <property type="entry name" value="RAPSYN-RELATED"/>
    <property type="match status" value="1"/>
</dbReference>
<dbReference type="PANTHER" id="PTHR10098:SF108">
    <property type="entry name" value="TETRATRICOPEPTIDE REPEAT PROTEIN 28"/>
    <property type="match status" value="1"/>
</dbReference>
<protein>
    <submittedName>
        <fullName evidence="2">CHAT domain-containing protein</fullName>
    </submittedName>
</protein>
<dbReference type="Gene3D" id="1.25.40.10">
    <property type="entry name" value="Tetratricopeptide repeat domain"/>
    <property type="match status" value="1"/>
</dbReference>
<name>A0A3M0G683_9ACTN</name>
<evidence type="ECO:0000313" key="2">
    <source>
        <dbReference type="EMBL" id="RMB59617.1"/>
    </source>
</evidence>